<dbReference type="PANTHER" id="PTHR33221:SF15">
    <property type="entry name" value="HTH-TYPE TRANSCRIPTIONAL REGULATOR YWGB-RELATED"/>
    <property type="match status" value="1"/>
</dbReference>
<organism evidence="1 2">
    <name type="scientific">Desulfovibrio fairfieldensis</name>
    <dbReference type="NCBI Taxonomy" id="44742"/>
    <lineage>
        <taxon>Bacteria</taxon>
        <taxon>Pseudomonadati</taxon>
        <taxon>Thermodesulfobacteriota</taxon>
        <taxon>Desulfovibrionia</taxon>
        <taxon>Desulfovibrionales</taxon>
        <taxon>Desulfovibrionaceae</taxon>
        <taxon>Desulfovibrio</taxon>
    </lineage>
</organism>
<dbReference type="PANTHER" id="PTHR33221">
    <property type="entry name" value="WINGED HELIX-TURN-HELIX TRANSCRIPTIONAL REGULATOR, RRF2 FAMILY"/>
    <property type="match status" value="1"/>
</dbReference>
<dbReference type="EMBL" id="CP014229">
    <property type="protein sequence ID" value="AMD88916.1"/>
    <property type="molecule type" value="Genomic_DNA"/>
</dbReference>
<accession>A0A0X8JHT5</accession>
<dbReference type="InterPro" id="IPR000944">
    <property type="entry name" value="Tscrpt_reg_Rrf2"/>
</dbReference>
<dbReference type="Pfam" id="PF02082">
    <property type="entry name" value="Rrf2"/>
    <property type="match status" value="1"/>
</dbReference>
<dbReference type="KEGG" id="dfi:AXF13_01605"/>
<dbReference type="AlphaFoldDB" id="A0A0X8JHT5"/>
<dbReference type="SUPFAM" id="SSF46785">
    <property type="entry name" value="Winged helix' DNA-binding domain"/>
    <property type="match status" value="1"/>
</dbReference>
<dbReference type="Proteomes" id="UP000069241">
    <property type="component" value="Chromosome"/>
</dbReference>
<name>A0A0X8JHT5_9BACT</name>
<evidence type="ECO:0000313" key="2">
    <source>
        <dbReference type="Proteomes" id="UP000069241"/>
    </source>
</evidence>
<dbReference type="GO" id="GO:0003700">
    <property type="term" value="F:DNA-binding transcription factor activity"/>
    <property type="evidence" value="ECO:0007669"/>
    <property type="project" value="TreeGrafter"/>
</dbReference>
<evidence type="ECO:0008006" key="3">
    <source>
        <dbReference type="Google" id="ProtNLM"/>
    </source>
</evidence>
<gene>
    <name evidence="1" type="ORF">AXF13_01605</name>
</gene>
<reference evidence="2" key="1">
    <citation type="submission" date="2016-02" db="EMBL/GenBank/DDBJ databases">
        <authorList>
            <person name="Holder M.E."/>
            <person name="Ajami N.J."/>
            <person name="Petrosino J.F."/>
        </authorList>
    </citation>
    <scope>NUCLEOTIDE SEQUENCE [LARGE SCALE GENOMIC DNA]</scope>
    <source>
        <strain evidence="2">CCUG 45958</strain>
    </source>
</reference>
<dbReference type="InterPro" id="IPR036388">
    <property type="entry name" value="WH-like_DNA-bd_sf"/>
</dbReference>
<dbReference type="RefSeq" id="WP_062251395.1">
    <property type="nucleotide sequence ID" value="NZ_CP014229.1"/>
</dbReference>
<dbReference type="InterPro" id="IPR036390">
    <property type="entry name" value="WH_DNA-bd_sf"/>
</dbReference>
<evidence type="ECO:0000313" key="1">
    <source>
        <dbReference type="EMBL" id="AMD88916.1"/>
    </source>
</evidence>
<dbReference type="GO" id="GO:0005829">
    <property type="term" value="C:cytosol"/>
    <property type="evidence" value="ECO:0007669"/>
    <property type="project" value="TreeGrafter"/>
</dbReference>
<proteinExistence type="predicted"/>
<protein>
    <recommendedName>
        <fullName evidence="3">Rrf2 family transcriptional regulator</fullName>
    </recommendedName>
</protein>
<dbReference type="STRING" id="44742.AXF13_01605"/>
<sequence length="145" mass="16099">MNNDTRLAVAAHILALLSFAGKEYRSSVLLARSVNTNAVVVRRLTGQLKKAGIVDIRRGMGGTTLNRRPEDITLLDVYKAVVPNPKATPFYLHQNPCCDCFIGRNIHDALEAPFAKVNEAMREGMAKTTIAEIAEFIRKREFKEG</sequence>
<dbReference type="Gene3D" id="1.10.10.10">
    <property type="entry name" value="Winged helix-like DNA-binding domain superfamily/Winged helix DNA-binding domain"/>
    <property type="match status" value="1"/>
</dbReference>
<keyword evidence="2" id="KW-1185">Reference proteome</keyword>
<dbReference type="PROSITE" id="PS51197">
    <property type="entry name" value="HTH_RRF2_2"/>
    <property type="match status" value="1"/>
</dbReference>